<protein>
    <submittedName>
        <fullName evidence="1">Uncharacterized protein</fullName>
    </submittedName>
</protein>
<dbReference type="EMBL" id="UOFI01000018">
    <property type="protein sequence ID" value="VAW61985.1"/>
    <property type="molecule type" value="Genomic_DNA"/>
</dbReference>
<dbReference type="AlphaFoldDB" id="A0A3B0X127"/>
<accession>A0A3B0X127</accession>
<organism evidence="1">
    <name type="scientific">hydrothermal vent metagenome</name>
    <dbReference type="NCBI Taxonomy" id="652676"/>
    <lineage>
        <taxon>unclassified sequences</taxon>
        <taxon>metagenomes</taxon>
        <taxon>ecological metagenomes</taxon>
    </lineage>
</organism>
<name>A0A3B0X127_9ZZZZ</name>
<gene>
    <name evidence="1" type="ORF">MNBD_GAMMA09-897</name>
</gene>
<reference evidence="1" key="1">
    <citation type="submission" date="2018-06" db="EMBL/GenBank/DDBJ databases">
        <authorList>
            <person name="Zhirakovskaya E."/>
        </authorList>
    </citation>
    <scope>NUCLEOTIDE SEQUENCE</scope>
</reference>
<proteinExistence type="predicted"/>
<evidence type="ECO:0000313" key="1">
    <source>
        <dbReference type="EMBL" id="VAW61985.1"/>
    </source>
</evidence>
<sequence length="149" mass="16597">MSLSEPVKEFEGKLGCSENEQIIRFLKLYQPSAHTDIVGLLVKSAEGLKDTRFYCPDTDNHAYYLAHTPNGVIYAAAIGLSALMYRLPKQSMSAALVGGGEIFKDIGEPWVSFNPFWPEADAESEIKNKKLSTASMKQWCKLAYHYALS</sequence>